<proteinExistence type="inferred from homology"/>
<evidence type="ECO:0000256" key="2">
    <source>
        <dbReference type="ARBA" id="ARBA00022801"/>
    </source>
</evidence>
<gene>
    <name evidence="4" type="primary">serhl</name>
    <name evidence="4" type="ORF">g.61586</name>
</gene>
<dbReference type="SUPFAM" id="SSF53474">
    <property type="entry name" value="alpha/beta-Hydrolases"/>
    <property type="match status" value="1"/>
</dbReference>
<protein>
    <submittedName>
        <fullName evidence="4">Serine hydrolase-like protein</fullName>
    </submittedName>
</protein>
<dbReference type="GO" id="GO:0016787">
    <property type="term" value="F:hydrolase activity"/>
    <property type="evidence" value="ECO:0007669"/>
    <property type="project" value="UniProtKB-KW"/>
</dbReference>
<evidence type="ECO:0000313" key="4">
    <source>
        <dbReference type="EMBL" id="MBY12622.1"/>
    </source>
</evidence>
<dbReference type="InterPro" id="IPR000073">
    <property type="entry name" value="AB_hydrolase_1"/>
</dbReference>
<reference evidence="4" key="1">
    <citation type="submission" date="2018-04" db="EMBL/GenBank/DDBJ databases">
        <title>Transcriptome of Schizaphis graminum biotype I.</title>
        <authorList>
            <person name="Scully E.D."/>
            <person name="Geib S.M."/>
            <person name="Palmer N.A."/>
            <person name="Koch K."/>
            <person name="Bradshaw J."/>
            <person name="Heng-Moss T."/>
            <person name="Sarath G."/>
        </authorList>
    </citation>
    <scope>NUCLEOTIDE SEQUENCE</scope>
</reference>
<dbReference type="PANTHER" id="PTHR43798">
    <property type="entry name" value="MONOACYLGLYCEROL LIPASE"/>
    <property type="match status" value="1"/>
</dbReference>
<dbReference type="EMBL" id="GGMR01000003">
    <property type="protein sequence ID" value="MBY12622.1"/>
    <property type="molecule type" value="Transcribed_RNA"/>
</dbReference>
<dbReference type="GO" id="GO:0016020">
    <property type="term" value="C:membrane"/>
    <property type="evidence" value="ECO:0007669"/>
    <property type="project" value="TreeGrafter"/>
</dbReference>
<name>A0A2S2N6R9_SCHGA</name>
<dbReference type="Pfam" id="PF00561">
    <property type="entry name" value="Abhydrolase_1"/>
    <property type="match status" value="1"/>
</dbReference>
<dbReference type="Gene3D" id="3.40.50.1820">
    <property type="entry name" value="alpha/beta hydrolase"/>
    <property type="match status" value="1"/>
</dbReference>
<evidence type="ECO:0000256" key="1">
    <source>
        <dbReference type="ARBA" id="ARBA00008645"/>
    </source>
</evidence>
<evidence type="ECO:0000259" key="3">
    <source>
        <dbReference type="Pfam" id="PF00561"/>
    </source>
</evidence>
<accession>A0A2S2N6R9</accession>
<dbReference type="PANTHER" id="PTHR43798:SF14">
    <property type="entry name" value="SERINE HYDROLASE-LIKE PROTEIN DDB_G0286239"/>
    <property type="match status" value="1"/>
</dbReference>
<comment type="similarity">
    <text evidence="1">Belongs to the AB hydrolase superfamily.</text>
</comment>
<organism evidence="4">
    <name type="scientific">Schizaphis graminum</name>
    <name type="common">Green bug aphid</name>
    <dbReference type="NCBI Taxonomy" id="13262"/>
    <lineage>
        <taxon>Eukaryota</taxon>
        <taxon>Metazoa</taxon>
        <taxon>Ecdysozoa</taxon>
        <taxon>Arthropoda</taxon>
        <taxon>Hexapoda</taxon>
        <taxon>Insecta</taxon>
        <taxon>Pterygota</taxon>
        <taxon>Neoptera</taxon>
        <taxon>Paraneoptera</taxon>
        <taxon>Hemiptera</taxon>
        <taxon>Sternorrhyncha</taxon>
        <taxon>Aphidomorpha</taxon>
        <taxon>Aphidoidea</taxon>
        <taxon>Aphididae</taxon>
        <taxon>Aphidini</taxon>
        <taxon>Schizaphis</taxon>
    </lineage>
</organism>
<dbReference type="AlphaFoldDB" id="A0A2S2N6R9"/>
<dbReference type="InterPro" id="IPR029058">
    <property type="entry name" value="AB_hydrolase_fold"/>
</dbReference>
<keyword evidence="2 4" id="KW-0378">Hydrolase</keyword>
<feature type="domain" description="AB hydrolase-1" evidence="3">
    <location>
        <begin position="31"/>
        <end position="138"/>
    </location>
</feature>
<dbReference type="InterPro" id="IPR050266">
    <property type="entry name" value="AB_hydrolase_sf"/>
</dbReference>
<sequence length="309" mass="34406">MNPQEISIPVPWGHIAAKLWKSKDDGPGERVMCLHGYWDNCASFDHLIPALDRDRTYLCFDWPNHGGSSGTPPGVRWTVENYALTVKRVADHMQWSSSSPFACLGHSMGGQVAAVFTAVYPECVARLVLLDSAGPVAIHPDEIVFSLRMAADEHLRVENKMVGPTSVRPPPVYTGREALARVRKRFYGKSLDEGPARAMMARYFRPGPVAGQFHLANDVRLSAPYSLLFSAEHHRNVVSNIRCPALLIKASESDAYFDDVYAVFVYMYRQNPNFRIVSVDGSHDVHMNNPRAVAALINAFLNDKPNSKL</sequence>